<dbReference type="Pfam" id="PF00462">
    <property type="entry name" value="Glutaredoxin"/>
    <property type="match status" value="1"/>
</dbReference>
<dbReference type="Gene3D" id="3.40.30.10">
    <property type="entry name" value="Glutaredoxin"/>
    <property type="match status" value="1"/>
</dbReference>
<feature type="domain" description="Glutaredoxin" evidence="6">
    <location>
        <begin position="62"/>
        <end position="126"/>
    </location>
</feature>
<evidence type="ECO:0000313" key="8">
    <source>
        <dbReference type="Proteomes" id="UP001054902"/>
    </source>
</evidence>
<dbReference type="InterPro" id="IPR033658">
    <property type="entry name" value="GRX_PICOT-like"/>
</dbReference>
<evidence type="ECO:0000256" key="2">
    <source>
        <dbReference type="ARBA" id="ARBA00022723"/>
    </source>
</evidence>
<dbReference type="InterPro" id="IPR036249">
    <property type="entry name" value="Thioredoxin-like_sf"/>
</dbReference>
<dbReference type="PROSITE" id="PS51354">
    <property type="entry name" value="GLUTAREDOXIN_2"/>
    <property type="match status" value="1"/>
</dbReference>
<keyword evidence="5" id="KW-0676">Redox-active center</keyword>
<keyword evidence="8" id="KW-1185">Reference proteome</keyword>
<keyword evidence="4" id="KW-0411">Iron-sulfur</keyword>
<protein>
    <submittedName>
        <fullName evidence="7">Glutaredoxin</fullName>
    </submittedName>
</protein>
<name>A0AAD3D7M1_9STRA</name>
<reference evidence="7 8" key="1">
    <citation type="journal article" date="2021" name="Sci. Rep.">
        <title>The genome of the diatom Chaetoceros tenuissimus carries an ancient integrated fragment of an extant virus.</title>
        <authorList>
            <person name="Hongo Y."/>
            <person name="Kimura K."/>
            <person name="Takaki Y."/>
            <person name="Yoshida Y."/>
            <person name="Baba S."/>
            <person name="Kobayashi G."/>
            <person name="Nagasaki K."/>
            <person name="Hano T."/>
            <person name="Tomaru Y."/>
        </authorList>
    </citation>
    <scope>NUCLEOTIDE SEQUENCE [LARGE SCALE GENOMIC DNA]</scope>
    <source>
        <strain evidence="7 8">NIES-3715</strain>
    </source>
</reference>
<organism evidence="7 8">
    <name type="scientific">Chaetoceros tenuissimus</name>
    <dbReference type="NCBI Taxonomy" id="426638"/>
    <lineage>
        <taxon>Eukaryota</taxon>
        <taxon>Sar</taxon>
        <taxon>Stramenopiles</taxon>
        <taxon>Ochrophyta</taxon>
        <taxon>Bacillariophyta</taxon>
        <taxon>Coscinodiscophyceae</taxon>
        <taxon>Chaetocerotophycidae</taxon>
        <taxon>Chaetocerotales</taxon>
        <taxon>Chaetocerotaceae</taxon>
        <taxon>Chaetoceros</taxon>
    </lineage>
</organism>
<dbReference type="GO" id="GO:0005759">
    <property type="term" value="C:mitochondrial matrix"/>
    <property type="evidence" value="ECO:0007669"/>
    <property type="project" value="TreeGrafter"/>
</dbReference>
<dbReference type="GO" id="GO:0051537">
    <property type="term" value="F:2 iron, 2 sulfur cluster binding"/>
    <property type="evidence" value="ECO:0007669"/>
    <property type="project" value="UniProtKB-KW"/>
</dbReference>
<dbReference type="NCBIfam" id="TIGR00365">
    <property type="entry name" value="Grx4 family monothiol glutaredoxin"/>
    <property type="match status" value="1"/>
</dbReference>
<evidence type="ECO:0000256" key="4">
    <source>
        <dbReference type="ARBA" id="ARBA00023014"/>
    </source>
</evidence>
<gene>
    <name evidence="7" type="ORF">CTEN210_14766</name>
</gene>
<evidence type="ECO:0000256" key="3">
    <source>
        <dbReference type="ARBA" id="ARBA00023004"/>
    </source>
</evidence>
<evidence type="ECO:0000256" key="1">
    <source>
        <dbReference type="ARBA" id="ARBA00022714"/>
    </source>
</evidence>
<keyword evidence="3" id="KW-0408">Iron</keyword>
<comment type="caution">
    <text evidence="7">The sequence shown here is derived from an EMBL/GenBank/DDBJ whole genome shotgun (WGS) entry which is preliminary data.</text>
</comment>
<dbReference type="PANTHER" id="PTHR10293">
    <property type="entry name" value="GLUTAREDOXIN FAMILY MEMBER"/>
    <property type="match status" value="1"/>
</dbReference>
<dbReference type="PANTHER" id="PTHR10293:SF16">
    <property type="entry name" value="GLUTAREDOXIN-RELATED PROTEIN 5, MITOCHONDRIAL"/>
    <property type="match status" value="1"/>
</dbReference>
<dbReference type="Proteomes" id="UP001054902">
    <property type="component" value="Unassembled WGS sequence"/>
</dbReference>
<dbReference type="GO" id="GO:0046872">
    <property type="term" value="F:metal ion binding"/>
    <property type="evidence" value="ECO:0007669"/>
    <property type="project" value="UniProtKB-KW"/>
</dbReference>
<proteinExistence type="predicted"/>
<accession>A0AAD3D7M1</accession>
<keyword evidence="1" id="KW-0001">2Fe-2S</keyword>
<dbReference type="SUPFAM" id="SSF52833">
    <property type="entry name" value="Thioredoxin-like"/>
    <property type="match status" value="1"/>
</dbReference>
<evidence type="ECO:0000313" key="7">
    <source>
        <dbReference type="EMBL" id="GFH58290.1"/>
    </source>
</evidence>
<dbReference type="EMBL" id="BLLK01000062">
    <property type="protein sequence ID" value="GFH58290.1"/>
    <property type="molecule type" value="Genomic_DNA"/>
</dbReference>
<keyword evidence="2" id="KW-0479">Metal-binding</keyword>
<dbReference type="FunFam" id="3.40.30.10:FF:000005">
    <property type="entry name" value="Glutaredoxin 5"/>
    <property type="match status" value="1"/>
</dbReference>
<evidence type="ECO:0000256" key="5">
    <source>
        <dbReference type="ARBA" id="ARBA00023284"/>
    </source>
</evidence>
<evidence type="ECO:0000259" key="6">
    <source>
        <dbReference type="Pfam" id="PF00462"/>
    </source>
</evidence>
<dbReference type="InterPro" id="IPR002109">
    <property type="entry name" value="Glutaredoxin"/>
</dbReference>
<sequence length="152" mass="16920">MMSLNLLSRAAARSARISTARVGPVSFFSDDSHSDFAPKRKVVADDDEAQKMIHEHVNNNRIMLYMKGNPSMPMCGFSATVVKVLQDQGVDFSSVNVLDYPAIREGVKKYSDWPTIPQLYVDGEFIGGCDIITGMQESGELTELLQEEEKKE</sequence>
<dbReference type="CDD" id="cd03028">
    <property type="entry name" value="GRX_PICOT_like"/>
    <property type="match status" value="1"/>
</dbReference>
<dbReference type="AlphaFoldDB" id="A0AAD3D7M1"/>
<dbReference type="InterPro" id="IPR004480">
    <property type="entry name" value="Monothiol_GRX-rel"/>
</dbReference>